<gene>
    <name evidence="1" type="ORF">MAIC_40950</name>
</gene>
<keyword evidence="2" id="KW-1185">Reference proteome</keyword>
<sequence>MWVGLCNMMIEQLIARAQWVTGLRFELPSRVRITTGMLATALALTSLCMPPAALADSTDLLRAAVAAARPAACPLRPDPVIDQAAEEINQTTDRWINNAARAVPETNALAVLRDLGYGGTTATILSGAATAPANAIKATLLQGFDKLPDCSYKDFGVSTLYNAKKDMTLTTVVLAA</sequence>
<evidence type="ECO:0000313" key="2">
    <source>
        <dbReference type="Proteomes" id="UP000467327"/>
    </source>
</evidence>
<dbReference type="EMBL" id="AP022561">
    <property type="protein sequence ID" value="BBX09292.1"/>
    <property type="molecule type" value="Genomic_DNA"/>
</dbReference>
<proteinExistence type="predicted"/>
<accession>A0AAD1HPL9</accession>
<name>A0AAD1HPL9_9MYCO</name>
<dbReference type="Proteomes" id="UP000467327">
    <property type="component" value="Chromosome"/>
</dbReference>
<evidence type="ECO:0000313" key="1">
    <source>
        <dbReference type="EMBL" id="BBX09292.1"/>
    </source>
</evidence>
<protein>
    <submittedName>
        <fullName evidence="1">Uncharacterized protein</fullName>
    </submittedName>
</protein>
<dbReference type="RefSeq" id="WP_115321581.1">
    <property type="nucleotide sequence ID" value="NZ_AP022561.1"/>
</dbReference>
<reference evidence="1 2" key="1">
    <citation type="journal article" date="2019" name="Emerg. Microbes Infect.">
        <title>Comprehensive subspecies identification of 175 nontuberculous mycobacteria species based on 7547 genomic profiles.</title>
        <authorList>
            <person name="Matsumoto Y."/>
            <person name="Kinjo T."/>
            <person name="Motooka D."/>
            <person name="Nabeya D."/>
            <person name="Jung N."/>
            <person name="Uechi K."/>
            <person name="Horii T."/>
            <person name="Iida T."/>
            <person name="Fujita J."/>
            <person name="Nakamura S."/>
        </authorList>
    </citation>
    <scope>NUCLEOTIDE SEQUENCE [LARGE SCALE GENOMIC DNA]</scope>
    <source>
        <strain evidence="1 2">JCM 6376</strain>
    </source>
</reference>
<dbReference type="KEGG" id="maic:MAIC_40950"/>
<organism evidence="1 2">
    <name type="scientific">Mycolicibacterium aichiense</name>
    <dbReference type="NCBI Taxonomy" id="1799"/>
    <lineage>
        <taxon>Bacteria</taxon>
        <taxon>Bacillati</taxon>
        <taxon>Actinomycetota</taxon>
        <taxon>Actinomycetes</taxon>
        <taxon>Mycobacteriales</taxon>
        <taxon>Mycobacteriaceae</taxon>
        <taxon>Mycolicibacterium</taxon>
    </lineage>
</organism>
<dbReference type="AlphaFoldDB" id="A0AAD1HPL9"/>